<dbReference type="Gene3D" id="3.90.550.10">
    <property type="entry name" value="Spore Coat Polysaccharide Biosynthesis Protein SpsA, Chain A"/>
    <property type="match status" value="1"/>
</dbReference>
<evidence type="ECO:0000256" key="1">
    <source>
        <dbReference type="ARBA" id="ARBA00006739"/>
    </source>
</evidence>
<dbReference type="Pfam" id="PF00535">
    <property type="entry name" value="Glycos_transf_2"/>
    <property type="match status" value="1"/>
</dbReference>
<evidence type="ECO:0000256" key="2">
    <source>
        <dbReference type="ARBA" id="ARBA00022676"/>
    </source>
</evidence>
<name>A0ABW2BL05_9HYPH</name>
<keyword evidence="7" id="KW-1185">Reference proteome</keyword>
<keyword evidence="3 6" id="KW-0808">Transferase</keyword>
<dbReference type="PANTHER" id="PTHR43179:SF12">
    <property type="entry name" value="GALACTOFURANOSYLTRANSFERASE GLFT2"/>
    <property type="match status" value="1"/>
</dbReference>
<evidence type="ECO:0000313" key="7">
    <source>
        <dbReference type="Proteomes" id="UP001596292"/>
    </source>
</evidence>
<dbReference type="EC" id="2.4.-.-" evidence="6"/>
<dbReference type="Proteomes" id="UP001596292">
    <property type="component" value="Unassembled WGS sequence"/>
</dbReference>
<evidence type="ECO:0000313" key="6">
    <source>
        <dbReference type="EMBL" id="MFC6790880.1"/>
    </source>
</evidence>
<feature type="domain" description="Glycosyltransferase 2-like" evidence="5">
    <location>
        <begin position="8"/>
        <end position="146"/>
    </location>
</feature>
<organism evidence="6 7">
    <name type="scientific">Methylobacterium komagatae</name>
    <dbReference type="NCBI Taxonomy" id="374425"/>
    <lineage>
        <taxon>Bacteria</taxon>
        <taxon>Pseudomonadati</taxon>
        <taxon>Pseudomonadota</taxon>
        <taxon>Alphaproteobacteria</taxon>
        <taxon>Hyphomicrobiales</taxon>
        <taxon>Methylobacteriaceae</taxon>
        <taxon>Methylobacterium</taxon>
    </lineage>
</organism>
<evidence type="ECO:0000259" key="5">
    <source>
        <dbReference type="Pfam" id="PF00535"/>
    </source>
</evidence>
<dbReference type="PANTHER" id="PTHR43179">
    <property type="entry name" value="RHAMNOSYLTRANSFERASE WBBL"/>
    <property type="match status" value="1"/>
</dbReference>
<dbReference type="InterPro" id="IPR001173">
    <property type="entry name" value="Glyco_trans_2-like"/>
</dbReference>
<evidence type="ECO:0000256" key="3">
    <source>
        <dbReference type="ARBA" id="ARBA00022679"/>
    </source>
</evidence>
<reference evidence="7" key="1">
    <citation type="journal article" date="2019" name="Int. J. Syst. Evol. Microbiol.">
        <title>The Global Catalogue of Microorganisms (GCM) 10K type strain sequencing project: providing services to taxonomists for standard genome sequencing and annotation.</title>
        <authorList>
            <consortium name="The Broad Institute Genomics Platform"/>
            <consortium name="The Broad Institute Genome Sequencing Center for Infectious Disease"/>
            <person name="Wu L."/>
            <person name="Ma J."/>
        </authorList>
    </citation>
    <scope>NUCLEOTIDE SEQUENCE [LARGE SCALE GENOMIC DNA]</scope>
    <source>
        <strain evidence="7">CCUG 48316</strain>
    </source>
</reference>
<feature type="region of interest" description="Disordered" evidence="4">
    <location>
        <begin position="132"/>
        <end position="159"/>
    </location>
</feature>
<sequence>MSAGIRVSVVICTYERPLLLSRALRTAREQTLPPGVTGEVAVVDNAPSGSARPVVEAIAAEPGLPVRYLAYPVPNISHARNQGVAGTEGDLVVFLDDDEWCEPGWLAALVATAEMSGADVVFGAVEPDFVDGAPDWDPEGRPHRRRLSAPSGTPMGIRHDAAASGRWMGTGNSLLRRATCLAGPNPFDPALGRVGGEDHDLFVRLAAQGRRMVWCAEAVVHEVVPADRATFAALRRRNWRGGQQWAVIAIRRARHPLSKAVLVTLRAAAQLGLVTLQRLGTRDPAILPKRRLKVAQVAGKLCWWMMPRGHR</sequence>
<comment type="caution">
    <text evidence="6">The sequence shown here is derived from an EMBL/GenBank/DDBJ whole genome shotgun (WGS) entry which is preliminary data.</text>
</comment>
<dbReference type="GO" id="GO:0016757">
    <property type="term" value="F:glycosyltransferase activity"/>
    <property type="evidence" value="ECO:0007669"/>
    <property type="project" value="UniProtKB-KW"/>
</dbReference>
<dbReference type="SUPFAM" id="SSF53448">
    <property type="entry name" value="Nucleotide-diphospho-sugar transferases"/>
    <property type="match status" value="1"/>
</dbReference>
<accession>A0ABW2BL05</accession>
<dbReference type="EMBL" id="JBHSWN010000001">
    <property type="protein sequence ID" value="MFC6790880.1"/>
    <property type="molecule type" value="Genomic_DNA"/>
</dbReference>
<dbReference type="RefSeq" id="WP_378971162.1">
    <property type="nucleotide sequence ID" value="NZ_JBHSWN010000001.1"/>
</dbReference>
<gene>
    <name evidence="6" type="ORF">ACFQE0_15410</name>
</gene>
<evidence type="ECO:0000256" key="4">
    <source>
        <dbReference type="SAM" id="MobiDB-lite"/>
    </source>
</evidence>
<dbReference type="CDD" id="cd00761">
    <property type="entry name" value="Glyco_tranf_GTA_type"/>
    <property type="match status" value="1"/>
</dbReference>
<protein>
    <submittedName>
        <fullName evidence="6">Glycosyltransferase family 2 protein</fullName>
        <ecNumber evidence="6">2.4.-.-</ecNumber>
    </submittedName>
</protein>
<dbReference type="InterPro" id="IPR029044">
    <property type="entry name" value="Nucleotide-diphossugar_trans"/>
</dbReference>
<proteinExistence type="inferred from homology"/>
<keyword evidence="2 6" id="KW-0328">Glycosyltransferase</keyword>
<comment type="similarity">
    <text evidence="1">Belongs to the glycosyltransferase 2 family.</text>
</comment>